<dbReference type="EMBL" id="DWXO01000061">
    <property type="protein sequence ID" value="HJB80584.1"/>
    <property type="molecule type" value="Genomic_DNA"/>
</dbReference>
<comment type="caution">
    <text evidence="2">The sequence shown here is derived from an EMBL/GenBank/DDBJ whole genome shotgun (WGS) entry which is preliminary data.</text>
</comment>
<protein>
    <submittedName>
        <fullName evidence="2">Uncharacterized protein</fullName>
    </submittedName>
</protein>
<evidence type="ECO:0000256" key="1">
    <source>
        <dbReference type="SAM" id="MobiDB-lite"/>
    </source>
</evidence>
<accession>A0A9D2SBC8</accession>
<proteinExistence type="predicted"/>
<sequence length="52" mass="5284">MGKTLMPGQFTCPEQMKRNGVPGGVGPAGADAPPAAQEKAIEAAKAMQEEAD</sequence>
<feature type="region of interest" description="Disordered" evidence="1">
    <location>
        <begin position="1"/>
        <end position="34"/>
    </location>
</feature>
<reference evidence="2" key="1">
    <citation type="journal article" date="2021" name="PeerJ">
        <title>Extensive microbial diversity within the chicken gut microbiome revealed by metagenomics and culture.</title>
        <authorList>
            <person name="Gilroy R."/>
            <person name="Ravi A."/>
            <person name="Getino M."/>
            <person name="Pursley I."/>
            <person name="Horton D.L."/>
            <person name="Alikhan N.F."/>
            <person name="Baker D."/>
            <person name="Gharbi K."/>
            <person name="Hall N."/>
            <person name="Watson M."/>
            <person name="Adriaenssens E.M."/>
            <person name="Foster-Nyarko E."/>
            <person name="Jarju S."/>
            <person name="Secka A."/>
            <person name="Antonio M."/>
            <person name="Oren A."/>
            <person name="Chaudhuri R.R."/>
            <person name="La Ragione R."/>
            <person name="Hildebrand F."/>
            <person name="Pallen M.J."/>
        </authorList>
    </citation>
    <scope>NUCLEOTIDE SEQUENCE</scope>
    <source>
        <strain evidence="2">CHK192-8294</strain>
    </source>
</reference>
<name>A0A9D2SBC8_9FIRM</name>
<evidence type="ECO:0000313" key="2">
    <source>
        <dbReference type="EMBL" id="HJB80584.1"/>
    </source>
</evidence>
<reference evidence="2" key="2">
    <citation type="submission" date="2021-04" db="EMBL/GenBank/DDBJ databases">
        <authorList>
            <person name="Gilroy R."/>
        </authorList>
    </citation>
    <scope>NUCLEOTIDE SEQUENCE</scope>
    <source>
        <strain evidence="2">CHK192-8294</strain>
    </source>
</reference>
<dbReference type="Proteomes" id="UP000823921">
    <property type="component" value="Unassembled WGS sequence"/>
</dbReference>
<evidence type="ECO:0000313" key="3">
    <source>
        <dbReference type="Proteomes" id="UP000823921"/>
    </source>
</evidence>
<dbReference type="AlphaFoldDB" id="A0A9D2SBC8"/>
<gene>
    <name evidence="2" type="ORF">H9712_06345</name>
</gene>
<organism evidence="2 3">
    <name type="scientific">Candidatus Flavonifractor intestinigallinarum</name>
    <dbReference type="NCBI Taxonomy" id="2838586"/>
    <lineage>
        <taxon>Bacteria</taxon>
        <taxon>Bacillati</taxon>
        <taxon>Bacillota</taxon>
        <taxon>Clostridia</taxon>
        <taxon>Eubacteriales</taxon>
        <taxon>Oscillospiraceae</taxon>
        <taxon>Flavonifractor</taxon>
    </lineage>
</organism>